<sequence>MARQTIPKVQPGGGMLRKLVGTVMAAVVLVMVVKHPADAAMWVKSVINWIDGLTSFVQQLGH</sequence>
<proteinExistence type="predicted"/>
<accession>A0A5C4LQS9</accession>
<name>A0A5C4LQS9_9PSEU</name>
<gene>
    <name evidence="1" type="ORF">FG385_29840</name>
</gene>
<organism evidence="1 2">
    <name type="scientific">Amycolatopsis alkalitolerans</name>
    <dbReference type="NCBI Taxonomy" id="2547244"/>
    <lineage>
        <taxon>Bacteria</taxon>
        <taxon>Bacillati</taxon>
        <taxon>Actinomycetota</taxon>
        <taxon>Actinomycetes</taxon>
        <taxon>Pseudonocardiales</taxon>
        <taxon>Pseudonocardiaceae</taxon>
        <taxon>Amycolatopsis</taxon>
    </lineage>
</organism>
<protein>
    <submittedName>
        <fullName evidence="1">Uncharacterized protein</fullName>
    </submittedName>
</protein>
<dbReference type="Proteomes" id="UP000305546">
    <property type="component" value="Unassembled WGS sequence"/>
</dbReference>
<evidence type="ECO:0000313" key="2">
    <source>
        <dbReference type="Proteomes" id="UP000305546"/>
    </source>
</evidence>
<dbReference type="EMBL" id="VDFW01000039">
    <property type="protein sequence ID" value="TNC20889.1"/>
    <property type="molecule type" value="Genomic_DNA"/>
</dbReference>
<evidence type="ECO:0000313" key="1">
    <source>
        <dbReference type="EMBL" id="TNC20889.1"/>
    </source>
</evidence>
<comment type="caution">
    <text evidence="1">The sequence shown here is derived from an EMBL/GenBank/DDBJ whole genome shotgun (WGS) entry which is preliminary data.</text>
</comment>
<dbReference type="AlphaFoldDB" id="A0A5C4LQS9"/>
<reference evidence="1 2" key="1">
    <citation type="submission" date="2019-06" db="EMBL/GenBank/DDBJ databases">
        <title>Amycolatopsis alkalitolerans sp. nov., isolated from Gastrodia elata Blume.</title>
        <authorList>
            <person name="Narsing Rao M.P."/>
            <person name="Li W.J."/>
        </authorList>
    </citation>
    <scope>NUCLEOTIDE SEQUENCE [LARGE SCALE GENOMIC DNA]</scope>
    <source>
        <strain evidence="1 2">SYSUP0005</strain>
    </source>
</reference>
<keyword evidence="2" id="KW-1185">Reference proteome</keyword>
<dbReference type="RefSeq" id="WP_139100139.1">
    <property type="nucleotide sequence ID" value="NZ_VDFW01000039.1"/>
</dbReference>